<dbReference type="PANTHER" id="PTHR30055:SF146">
    <property type="entry name" value="HTH-TYPE TRANSCRIPTIONAL DUAL REGULATOR CECR"/>
    <property type="match status" value="1"/>
</dbReference>
<accession>A0A1A2Z1A4</accession>
<dbReference type="GO" id="GO:0003700">
    <property type="term" value="F:DNA-binding transcription factor activity"/>
    <property type="evidence" value="ECO:0007669"/>
    <property type="project" value="TreeGrafter"/>
</dbReference>
<dbReference type="SUPFAM" id="SSF46689">
    <property type="entry name" value="Homeodomain-like"/>
    <property type="match status" value="1"/>
</dbReference>
<dbReference type="Proteomes" id="UP000093592">
    <property type="component" value="Unassembled WGS sequence"/>
</dbReference>
<dbReference type="PANTHER" id="PTHR30055">
    <property type="entry name" value="HTH-TYPE TRANSCRIPTIONAL REGULATOR RUTR"/>
    <property type="match status" value="1"/>
</dbReference>
<organism evidence="4 5">
    <name type="scientific">Mycobacterium kyorinense</name>
    <dbReference type="NCBI Taxonomy" id="487514"/>
    <lineage>
        <taxon>Bacteria</taxon>
        <taxon>Bacillati</taxon>
        <taxon>Actinomycetota</taxon>
        <taxon>Actinomycetes</taxon>
        <taxon>Mycobacteriales</taxon>
        <taxon>Mycobacteriaceae</taxon>
        <taxon>Mycobacterium</taxon>
    </lineage>
</organism>
<dbReference type="EMBL" id="LZKJ01000158">
    <property type="protein sequence ID" value="OBI42951.1"/>
    <property type="molecule type" value="Genomic_DNA"/>
</dbReference>
<keyword evidence="1 2" id="KW-0238">DNA-binding</keyword>
<dbReference type="InterPro" id="IPR050109">
    <property type="entry name" value="HTH-type_TetR-like_transc_reg"/>
</dbReference>
<dbReference type="Pfam" id="PF00440">
    <property type="entry name" value="TetR_N"/>
    <property type="match status" value="1"/>
</dbReference>
<feature type="domain" description="HTH tetR-type" evidence="3">
    <location>
        <begin position="17"/>
        <end position="77"/>
    </location>
</feature>
<name>A0A1A2Z1A4_9MYCO</name>
<comment type="caution">
    <text evidence="4">The sequence shown here is derived from an EMBL/GenBank/DDBJ whole genome shotgun (WGS) entry which is preliminary data.</text>
</comment>
<dbReference type="GO" id="GO:0000976">
    <property type="term" value="F:transcription cis-regulatory region binding"/>
    <property type="evidence" value="ECO:0007669"/>
    <property type="project" value="TreeGrafter"/>
</dbReference>
<reference evidence="5" key="1">
    <citation type="submission" date="2016-06" db="EMBL/GenBank/DDBJ databases">
        <authorList>
            <person name="Sutton G."/>
            <person name="Brinkac L."/>
            <person name="Sanka R."/>
            <person name="Adams M."/>
            <person name="Lau E."/>
            <person name="Sam S."/>
            <person name="Sreng N."/>
            <person name="Him V."/>
            <person name="Kerleguer A."/>
            <person name="Cheng S."/>
        </authorList>
    </citation>
    <scope>NUCLEOTIDE SEQUENCE [LARGE SCALE GENOMIC DNA]</scope>
    <source>
        <strain evidence="5">E861</strain>
    </source>
</reference>
<dbReference type="Pfam" id="PF18556">
    <property type="entry name" value="TetR_C_35"/>
    <property type="match status" value="1"/>
</dbReference>
<feature type="DNA-binding region" description="H-T-H motif" evidence="2">
    <location>
        <begin position="40"/>
        <end position="59"/>
    </location>
</feature>
<evidence type="ECO:0000256" key="1">
    <source>
        <dbReference type="ARBA" id="ARBA00023125"/>
    </source>
</evidence>
<evidence type="ECO:0000256" key="2">
    <source>
        <dbReference type="PROSITE-ProRule" id="PRU00335"/>
    </source>
</evidence>
<sequence>MLRGVSNALNFQAEVRQLLRDRVLDAAYALVCAEGWRAVNMSQIAAMVGVSRQVLYKEFGAKQGLGKALVGRETERFITGVISAMRAHPDDIAAGLAAGAAFTLRAGAEDALVKANLARARDGDTGLTPLLTTGPTPIWAGAMKAIATAVREFYDLPAAIDRQLDSIVEVDVRLTFSHLLQPMNTTVDDAVQQIHTTLSALLGAVTS</sequence>
<gene>
    <name evidence="4" type="ORF">A5707_05760</name>
</gene>
<dbReference type="PRINTS" id="PR00455">
    <property type="entry name" value="HTHTETR"/>
</dbReference>
<dbReference type="InterPro" id="IPR009057">
    <property type="entry name" value="Homeodomain-like_sf"/>
</dbReference>
<evidence type="ECO:0000313" key="5">
    <source>
        <dbReference type="Proteomes" id="UP000093592"/>
    </source>
</evidence>
<dbReference type="AlphaFoldDB" id="A0A1A2Z1A4"/>
<dbReference type="Gene3D" id="1.10.357.10">
    <property type="entry name" value="Tetracycline Repressor, domain 2"/>
    <property type="match status" value="1"/>
</dbReference>
<dbReference type="InterPro" id="IPR001647">
    <property type="entry name" value="HTH_TetR"/>
</dbReference>
<protein>
    <recommendedName>
        <fullName evidence="3">HTH tetR-type domain-containing protein</fullName>
    </recommendedName>
</protein>
<dbReference type="InterPro" id="IPR040611">
    <property type="entry name" value="AlkX_C"/>
</dbReference>
<evidence type="ECO:0000259" key="3">
    <source>
        <dbReference type="PROSITE" id="PS50977"/>
    </source>
</evidence>
<proteinExistence type="predicted"/>
<evidence type="ECO:0000313" key="4">
    <source>
        <dbReference type="EMBL" id="OBI42951.1"/>
    </source>
</evidence>
<dbReference type="PROSITE" id="PS50977">
    <property type="entry name" value="HTH_TETR_2"/>
    <property type="match status" value="1"/>
</dbReference>